<comment type="caution">
    <text evidence="1">The sequence shown here is derived from an EMBL/GenBank/DDBJ whole genome shotgun (WGS) entry which is preliminary data.</text>
</comment>
<name>A0A5J4UI71_9EUKA</name>
<gene>
    <name evidence="1" type="ORF">EZS28_034752</name>
</gene>
<dbReference type="AlphaFoldDB" id="A0A5J4UI71"/>
<protein>
    <submittedName>
        <fullName evidence="1">Uncharacterized protein</fullName>
    </submittedName>
</protein>
<accession>A0A5J4UI71</accession>
<evidence type="ECO:0000313" key="2">
    <source>
        <dbReference type="Proteomes" id="UP000324800"/>
    </source>
</evidence>
<dbReference type="Proteomes" id="UP000324800">
    <property type="component" value="Unassembled WGS sequence"/>
</dbReference>
<proteinExistence type="predicted"/>
<evidence type="ECO:0000313" key="1">
    <source>
        <dbReference type="EMBL" id="KAA6369721.1"/>
    </source>
</evidence>
<organism evidence="1 2">
    <name type="scientific">Streblomastix strix</name>
    <dbReference type="NCBI Taxonomy" id="222440"/>
    <lineage>
        <taxon>Eukaryota</taxon>
        <taxon>Metamonada</taxon>
        <taxon>Preaxostyla</taxon>
        <taxon>Oxymonadida</taxon>
        <taxon>Streblomastigidae</taxon>
        <taxon>Streblomastix</taxon>
    </lineage>
</organism>
<sequence length="92" mass="10247">MNYGVDQCYVIYFGTGVDRYSELWARLFCFTNRIFYYGLRIGTSPTQGNGEIYLGVDSSQNYGIQANQCADNDNASRGLVISDDGNTLTFNG</sequence>
<dbReference type="EMBL" id="SNRW01016095">
    <property type="protein sequence ID" value="KAA6369721.1"/>
    <property type="molecule type" value="Genomic_DNA"/>
</dbReference>
<reference evidence="1 2" key="1">
    <citation type="submission" date="2019-03" db="EMBL/GenBank/DDBJ databases">
        <title>Single cell metagenomics reveals metabolic interactions within the superorganism composed of flagellate Streblomastix strix and complex community of Bacteroidetes bacteria on its surface.</title>
        <authorList>
            <person name="Treitli S.C."/>
            <person name="Kolisko M."/>
            <person name="Husnik F."/>
            <person name="Keeling P."/>
            <person name="Hampl V."/>
        </authorList>
    </citation>
    <scope>NUCLEOTIDE SEQUENCE [LARGE SCALE GENOMIC DNA]</scope>
    <source>
        <strain evidence="1">ST1C</strain>
    </source>
</reference>